<dbReference type="Proteomes" id="UP000649328">
    <property type="component" value="Unassembled WGS sequence"/>
</dbReference>
<feature type="region of interest" description="Disordered" evidence="1">
    <location>
        <begin position="287"/>
        <end position="319"/>
    </location>
</feature>
<keyword evidence="3" id="KW-1185">Reference proteome</keyword>
<feature type="region of interest" description="Disordered" evidence="1">
    <location>
        <begin position="389"/>
        <end position="422"/>
    </location>
</feature>
<dbReference type="SMART" id="SM00368">
    <property type="entry name" value="LRR_RI"/>
    <property type="match status" value="2"/>
</dbReference>
<dbReference type="EMBL" id="JACBPP010000009">
    <property type="protein sequence ID" value="KAF7999443.1"/>
    <property type="molecule type" value="Genomic_DNA"/>
</dbReference>
<dbReference type="Gene3D" id="3.80.10.10">
    <property type="entry name" value="Ribonuclease Inhibitor"/>
    <property type="match status" value="3"/>
</dbReference>
<accession>A0A8H7L942</accession>
<sequence>MSDSQENTSGDWKPLYDSMLEKTNKAIEGVNNADVDWFLRDTNVPLADRPSATSNDNDSGSLDSQNEDAHTNASFQVSLSPLMPILNAHDTTVNKAKPSVSPVMEEEALPNVIKDFSLDSSSQPSVKRRTSVSSAGSYSSIESSSSSGGFFSKLKNRLQRVESASKATDSNHASVSSKSTHEDSGSHSPQLPREKTDGQSCSRVGRVSAPREDCPRDDCVKDLTEDPRLREYIQFFRQEHRHESCLKHREEKIDIDSSSNHQNFTPSQHSKLSSFLRKMNLGSDQAKTVDRTFGSEVSHESESSTKAHRYPEQSPSKLEQVRPLKHVAFHSQTFLIDPPQQIPSRTPRRGNVEILPSGVVRVNPLTEADKVAIEKSLRGQGGGLVVGGSGALGLIEKDTPETTSTSTEVSSEEKNDSEEPDVKINQHAKLLGIEKPMIHLKRKSGYSIPVKKMALDLMYTRCCHLREIMPIPAILKQIPEGSMAPLPILQLRNPKPTMVEIQTFADFIRIAPIICISLDGVSLSLEQFNVLLSAMCAKTQLEKLSLRNTPIDAEGWMLLCWFLSRNRVINRLDITQCPPLSLNLLKRKKKADPEQDVVSRMVCNHENRSDMDWPLLTAALVARGGIEELILTGCCITDLSAFNSLIKQAVCIKTYKLGLAYNQLSPQQLSVVFENWVLSPICRGLDLGYNDLLSAKYLTVFLHHKRSKCIKNTVSDSQIGFLSLNATNLNFNEIFREFFQNFIVRLPKLKYLDMSNNPKLFRSLDLSMNLSPQESIFQRDEYPQEKKKTGNGGPCTPVDQGDDGKESVTTTLPLTRLDTTHTSTSLLATHEQGNSSEAINTYFCSSLPRFQSLARLHLENNGLSTESLKALFETLPFCNTLNYLSIVGNDLDIYSATSLLQCLRTSTSLITVDADYRHVPELFKEKVSLYSMRNMDHFFKKNIKKTNDGDGAHTELTAGSLANELSLLLARKPDEKLDLQSPHVLQIIKKIRSHRLILRETFKDLFDLQYKGKLNLDGKETLVRLLFVDSALEWALKLIDTSLVDRDESFTSTDLINMNSAEDEKSESKASMMSKLRESYLHESYTPLPVTSHSLPSSRQQSFNSLSHLDKEEGSAMKLQRLSSSNLFQNLNSTSGEEIRLKLLNEDGCDLDSFIDALSKARDKGIAMKELFANWNENGIDNGSKEKGEEHCEQKHRVMNCPVPREHESSLISVSEDAPASVNKMKAMVETYDKVLGELSK</sequence>
<dbReference type="SUPFAM" id="SSF52047">
    <property type="entry name" value="RNI-like"/>
    <property type="match status" value="1"/>
</dbReference>
<evidence type="ECO:0000256" key="1">
    <source>
        <dbReference type="SAM" id="MobiDB-lite"/>
    </source>
</evidence>
<organism evidence="2 3">
    <name type="scientific">Metschnikowia pulcherrima</name>
    <dbReference type="NCBI Taxonomy" id="27326"/>
    <lineage>
        <taxon>Eukaryota</taxon>
        <taxon>Fungi</taxon>
        <taxon>Dikarya</taxon>
        <taxon>Ascomycota</taxon>
        <taxon>Saccharomycotina</taxon>
        <taxon>Pichiomycetes</taxon>
        <taxon>Metschnikowiaceae</taxon>
        <taxon>Metschnikowia</taxon>
    </lineage>
</organism>
<proteinExistence type="predicted"/>
<feature type="region of interest" description="Disordered" evidence="1">
    <location>
        <begin position="777"/>
        <end position="812"/>
    </location>
</feature>
<dbReference type="OrthoDB" id="8436363at2759"/>
<feature type="compositionally biased region" description="Basic and acidic residues" evidence="1">
    <location>
        <begin position="297"/>
        <end position="311"/>
    </location>
</feature>
<feature type="compositionally biased region" description="Polar residues" evidence="1">
    <location>
        <begin position="165"/>
        <end position="178"/>
    </location>
</feature>
<gene>
    <name evidence="2" type="ORF">HF325_006119</name>
</gene>
<dbReference type="AlphaFoldDB" id="A0A8H7L942"/>
<protein>
    <submittedName>
        <fullName evidence="2">Uncharacterized protein</fullName>
    </submittedName>
</protein>
<feature type="compositionally biased region" description="Polar residues" evidence="1">
    <location>
        <begin position="51"/>
        <end position="64"/>
    </location>
</feature>
<evidence type="ECO:0000313" key="2">
    <source>
        <dbReference type="EMBL" id="KAF7999443.1"/>
    </source>
</evidence>
<reference evidence="2" key="1">
    <citation type="submission" date="2020-10" db="EMBL/GenBank/DDBJ databases">
        <title>The Whole-Genome Sequence of Metschnikowia persimmonesis, a Novel Endophytic Yeast Species Isolated from Medicinal Plant Diospyros kaki Thumb.</title>
        <authorList>
            <person name="Rahmat E."/>
            <person name="Kang Y."/>
        </authorList>
    </citation>
    <scope>NUCLEOTIDE SEQUENCE</scope>
    <source>
        <strain evidence="2">KIOM G15050</strain>
    </source>
</reference>
<feature type="compositionally biased region" description="Basic and acidic residues" evidence="1">
    <location>
        <begin position="777"/>
        <end position="788"/>
    </location>
</feature>
<feature type="region of interest" description="Disordered" evidence="1">
    <location>
        <begin position="45"/>
        <end position="74"/>
    </location>
</feature>
<evidence type="ECO:0000313" key="3">
    <source>
        <dbReference type="Proteomes" id="UP000649328"/>
    </source>
</evidence>
<name>A0A8H7L942_9ASCO</name>
<dbReference type="InterPro" id="IPR032675">
    <property type="entry name" value="LRR_dom_sf"/>
</dbReference>
<comment type="caution">
    <text evidence="2">The sequence shown here is derived from an EMBL/GenBank/DDBJ whole genome shotgun (WGS) entry which is preliminary data.</text>
</comment>
<feature type="region of interest" description="Disordered" evidence="1">
    <location>
        <begin position="115"/>
        <end position="149"/>
    </location>
</feature>
<feature type="region of interest" description="Disordered" evidence="1">
    <location>
        <begin position="162"/>
        <end position="215"/>
    </location>
</feature>
<feature type="compositionally biased region" description="Low complexity" evidence="1">
    <location>
        <begin position="131"/>
        <end position="149"/>
    </location>
</feature>